<dbReference type="PROSITE" id="PS51450">
    <property type="entry name" value="LRR"/>
    <property type="match status" value="1"/>
</dbReference>
<proteinExistence type="inferred from homology"/>
<feature type="region of interest" description="Disordered" evidence="6">
    <location>
        <begin position="183"/>
        <end position="203"/>
    </location>
</feature>
<dbReference type="SUPFAM" id="SSF52058">
    <property type="entry name" value="L domain-like"/>
    <property type="match status" value="1"/>
</dbReference>
<gene>
    <name evidence="7" type="primary">SNRPA1</name>
    <name evidence="7" type="ORF">Ciccas_013270</name>
</gene>
<dbReference type="Gene3D" id="3.80.10.10">
    <property type="entry name" value="Ribonuclease Inhibitor"/>
    <property type="match status" value="1"/>
</dbReference>
<name>A0ABD2PP20_9PLAT</name>
<dbReference type="GO" id="GO:0005634">
    <property type="term" value="C:nucleus"/>
    <property type="evidence" value="ECO:0007669"/>
    <property type="project" value="UniProtKB-SubCell"/>
</dbReference>
<reference evidence="7 8" key="1">
    <citation type="submission" date="2024-11" db="EMBL/GenBank/DDBJ databases">
        <title>Adaptive evolution of stress response genes in parasites aligns with host niche diversity.</title>
        <authorList>
            <person name="Hahn C."/>
            <person name="Resl P."/>
        </authorList>
    </citation>
    <scope>NUCLEOTIDE SEQUENCE [LARGE SCALE GENOMIC DNA]</scope>
    <source>
        <strain evidence="7">EGGRZ-B1_66</strain>
        <tissue evidence="7">Body</tissue>
    </source>
</reference>
<accession>A0ABD2PP20</accession>
<keyword evidence="7" id="KW-0687">Ribonucleoprotein</keyword>
<dbReference type="InterPro" id="IPR032675">
    <property type="entry name" value="LRR_dom_sf"/>
</dbReference>
<evidence type="ECO:0000256" key="1">
    <source>
        <dbReference type="ARBA" id="ARBA00004123"/>
    </source>
</evidence>
<evidence type="ECO:0000256" key="6">
    <source>
        <dbReference type="SAM" id="MobiDB-lite"/>
    </source>
</evidence>
<dbReference type="EMBL" id="JBJKFK010005666">
    <property type="protein sequence ID" value="KAL3308201.1"/>
    <property type="molecule type" value="Genomic_DNA"/>
</dbReference>
<protein>
    <submittedName>
        <fullName evidence="7">U2 small nuclear ribonucleoprotein A</fullName>
    </submittedName>
</protein>
<dbReference type="InterPro" id="IPR044640">
    <property type="entry name" value="RU2A"/>
</dbReference>
<evidence type="ECO:0000313" key="7">
    <source>
        <dbReference type="EMBL" id="KAL3308201.1"/>
    </source>
</evidence>
<dbReference type="FunFam" id="3.80.10.10:FF:000026">
    <property type="entry name" value="U2 small nuclear ribonucleoprotein A"/>
    <property type="match status" value="1"/>
</dbReference>
<evidence type="ECO:0000256" key="2">
    <source>
        <dbReference type="ARBA" id="ARBA00022614"/>
    </source>
</evidence>
<dbReference type="GO" id="GO:1990904">
    <property type="term" value="C:ribonucleoprotein complex"/>
    <property type="evidence" value="ECO:0007669"/>
    <property type="project" value="UniProtKB-KW"/>
</dbReference>
<comment type="similarity">
    <text evidence="5">Belongs to the U2 small nuclear ribonucleoprotein A family.</text>
</comment>
<evidence type="ECO:0000256" key="4">
    <source>
        <dbReference type="ARBA" id="ARBA00023242"/>
    </source>
</evidence>
<evidence type="ECO:0000313" key="8">
    <source>
        <dbReference type="Proteomes" id="UP001626550"/>
    </source>
</evidence>
<keyword evidence="4" id="KW-0539">Nucleus</keyword>
<keyword evidence="3" id="KW-0677">Repeat</keyword>
<comment type="caution">
    <text evidence="7">The sequence shown here is derived from an EMBL/GenBank/DDBJ whole genome shotgun (WGS) entry which is preliminary data.</text>
</comment>
<dbReference type="PANTHER" id="PTHR10552:SF6">
    <property type="entry name" value="U2 SMALL NUCLEAR RIBONUCLEOPROTEIN A"/>
    <property type="match status" value="1"/>
</dbReference>
<comment type="subcellular location">
    <subcellularLocation>
        <location evidence="1">Nucleus</location>
    </subcellularLocation>
</comment>
<evidence type="ECO:0000256" key="3">
    <source>
        <dbReference type="ARBA" id="ARBA00022737"/>
    </source>
</evidence>
<dbReference type="InterPro" id="IPR001611">
    <property type="entry name" value="Leu-rich_rpt"/>
</dbReference>
<keyword evidence="2" id="KW-0433">Leucine-rich repeat</keyword>
<dbReference type="PANTHER" id="PTHR10552">
    <property type="entry name" value="U2 SMALL NUCLEAR RIBONUCLEOPROTEIN A"/>
    <property type="match status" value="1"/>
</dbReference>
<keyword evidence="8" id="KW-1185">Reference proteome</keyword>
<organism evidence="7 8">
    <name type="scientific">Cichlidogyrus casuarinus</name>
    <dbReference type="NCBI Taxonomy" id="1844966"/>
    <lineage>
        <taxon>Eukaryota</taxon>
        <taxon>Metazoa</taxon>
        <taxon>Spiralia</taxon>
        <taxon>Lophotrochozoa</taxon>
        <taxon>Platyhelminthes</taxon>
        <taxon>Monogenea</taxon>
        <taxon>Monopisthocotylea</taxon>
        <taxon>Dactylogyridea</taxon>
        <taxon>Ancyrocephalidae</taxon>
        <taxon>Cichlidogyrus</taxon>
    </lineage>
</organism>
<dbReference type="Proteomes" id="UP001626550">
    <property type="component" value="Unassembled WGS sequence"/>
</dbReference>
<evidence type="ECO:0000256" key="5">
    <source>
        <dbReference type="ARBA" id="ARBA00024196"/>
    </source>
</evidence>
<dbReference type="Pfam" id="PF14580">
    <property type="entry name" value="LRR_9"/>
    <property type="match status" value="1"/>
</dbReference>
<sequence length="260" mass="29532">MVKLTPEIIEHAFQYTNAIKDRELDLRGYKMPAIENLGSTFDQFDTIDFSDNEIRKLDGFPLLKRLKNLVLTENKIKKISADVGENLPNLETVILTTNEIEDLRDLDNLFTCKGLVFVSLLHNPVVLKANYRLYVIGHLPNLRFLDFKRVTQSERKQAKSYLKHAFISKKNQPSELHIKTFTPGAPLNVPQEKPETQNGNEPKSMIGVKRTIEMTGATGEDVLAIQEAIKRAKTLSEVERLQHLLSSGQIAGFAQKYIKT</sequence>
<dbReference type="AlphaFoldDB" id="A0ABD2PP20"/>